<dbReference type="AlphaFoldDB" id="A0A9D0YND1"/>
<dbReference type="Pfam" id="PF03129">
    <property type="entry name" value="HGTP_anticodon"/>
    <property type="match status" value="1"/>
</dbReference>
<keyword evidence="4 12" id="KW-0436">Ligase</keyword>
<evidence type="ECO:0000256" key="12">
    <source>
        <dbReference type="HAMAP-Rule" id="MF_01569"/>
    </source>
</evidence>
<reference evidence="14" key="1">
    <citation type="journal article" date="2020" name="ISME J.">
        <title>Gammaproteobacteria mediating utilization of methyl-, sulfur- and petroleum organic compounds in deep ocean hydrothermal plumes.</title>
        <authorList>
            <person name="Zhou Z."/>
            <person name="Liu Y."/>
            <person name="Pan J."/>
            <person name="Cron B.R."/>
            <person name="Toner B.M."/>
            <person name="Anantharaman K."/>
            <person name="Breier J.A."/>
            <person name="Dick G.J."/>
            <person name="Li M."/>
        </authorList>
    </citation>
    <scope>NUCLEOTIDE SEQUENCE</scope>
    <source>
        <strain evidence="14">SZUA-1501</strain>
    </source>
</reference>
<dbReference type="FunFam" id="3.40.50.800:FF:000011">
    <property type="entry name" value="Proline--tRNA ligase"/>
    <property type="match status" value="1"/>
</dbReference>
<comment type="domain">
    <text evidence="12">Consists of three domains: the N-terminal catalytic domain, the editing domain and the C-terminal anticodon-binding domain.</text>
</comment>
<dbReference type="PANTHER" id="PTHR42753:SF2">
    <property type="entry name" value="PROLINE--TRNA LIGASE"/>
    <property type="match status" value="1"/>
</dbReference>
<comment type="caution">
    <text evidence="14">The sequence shown here is derived from an EMBL/GenBank/DDBJ whole genome shotgun (WGS) entry which is preliminary data.</text>
</comment>
<dbReference type="GO" id="GO:0005829">
    <property type="term" value="C:cytosol"/>
    <property type="evidence" value="ECO:0007669"/>
    <property type="project" value="TreeGrafter"/>
</dbReference>
<dbReference type="InterPro" id="IPR036621">
    <property type="entry name" value="Anticodon-bd_dom_sf"/>
</dbReference>
<dbReference type="PRINTS" id="PR01046">
    <property type="entry name" value="TRNASYNTHPRO"/>
</dbReference>
<dbReference type="CDD" id="cd00861">
    <property type="entry name" value="ProRS_anticodon_short"/>
    <property type="match status" value="1"/>
</dbReference>
<dbReference type="Pfam" id="PF00587">
    <property type="entry name" value="tRNA-synt_2b"/>
    <property type="match status" value="1"/>
</dbReference>
<dbReference type="InterPro" id="IPR044140">
    <property type="entry name" value="ProRS_anticodon_short"/>
</dbReference>
<dbReference type="CDD" id="cd04334">
    <property type="entry name" value="ProRS-INS"/>
    <property type="match status" value="1"/>
</dbReference>
<dbReference type="InterPro" id="IPR050062">
    <property type="entry name" value="Pro-tRNA_synthetase"/>
</dbReference>
<evidence type="ECO:0000256" key="10">
    <source>
        <dbReference type="ARBA" id="ARBA00053664"/>
    </source>
</evidence>
<comment type="subcellular location">
    <subcellularLocation>
        <location evidence="1 12">Cytoplasm</location>
    </subcellularLocation>
</comment>
<dbReference type="FunFam" id="3.30.930.10:FF:000065">
    <property type="entry name" value="Proline--tRNA ligase"/>
    <property type="match status" value="1"/>
</dbReference>
<dbReference type="SUPFAM" id="SSF55826">
    <property type="entry name" value="YbaK/ProRS associated domain"/>
    <property type="match status" value="1"/>
</dbReference>
<dbReference type="InterPro" id="IPR004154">
    <property type="entry name" value="Anticodon-bd"/>
</dbReference>
<dbReference type="PROSITE" id="PS50862">
    <property type="entry name" value="AA_TRNA_LIGASE_II"/>
    <property type="match status" value="1"/>
</dbReference>
<dbReference type="CDD" id="cd00779">
    <property type="entry name" value="ProRS_core_prok"/>
    <property type="match status" value="1"/>
</dbReference>
<dbReference type="HAMAP" id="MF_01569">
    <property type="entry name" value="Pro_tRNA_synth_type1"/>
    <property type="match status" value="1"/>
</dbReference>
<comment type="similarity">
    <text evidence="11 12">Belongs to the class-II aminoacyl-tRNA synthetase family. ProS type 1 subfamily.</text>
</comment>
<dbReference type="SUPFAM" id="SSF55681">
    <property type="entry name" value="Class II aaRS and biotin synthetases"/>
    <property type="match status" value="1"/>
</dbReference>
<evidence type="ECO:0000256" key="4">
    <source>
        <dbReference type="ARBA" id="ARBA00022598"/>
    </source>
</evidence>
<gene>
    <name evidence="12" type="primary">proS</name>
    <name evidence="14" type="ORF">EYH37_00860</name>
</gene>
<dbReference type="GO" id="GO:0005524">
    <property type="term" value="F:ATP binding"/>
    <property type="evidence" value="ECO:0007669"/>
    <property type="project" value="UniProtKB-UniRule"/>
</dbReference>
<dbReference type="PANTHER" id="PTHR42753">
    <property type="entry name" value="MITOCHONDRIAL RIBOSOME PROTEIN L39/PROLYL-TRNA LIGASE FAMILY MEMBER"/>
    <property type="match status" value="1"/>
</dbReference>
<keyword evidence="6 12" id="KW-0067">ATP-binding</keyword>
<proteinExistence type="inferred from homology"/>
<dbReference type="GO" id="GO:0004827">
    <property type="term" value="F:proline-tRNA ligase activity"/>
    <property type="evidence" value="ECO:0007669"/>
    <property type="project" value="UniProtKB-UniRule"/>
</dbReference>
<keyword evidence="3 12" id="KW-0963">Cytoplasm</keyword>
<evidence type="ECO:0000256" key="1">
    <source>
        <dbReference type="ARBA" id="ARBA00004496"/>
    </source>
</evidence>
<evidence type="ECO:0000313" key="15">
    <source>
        <dbReference type="Proteomes" id="UP000606463"/>
    </source>
</evidence>
<dbReference type="InterPro" id="IPR023717">
    <property type="entry name" value="Pro-tRNA-Synthase_IIa_type1"/>
</dbReference>
<organism evidence="14 15">
    <name type="scientific">Aquifex aeolicus</name>
    <dbReference type="NCBI Taxonomy" id="63363"/>
    <lineage>
        <taxon>Bacteria</taxon>
        <taxon>Pseudomonadati</taxon>
        <taxon>Aquificota</taxon>
        <taxon>Aquificia</taxon>
        <taxon>Aquificales</taxon>
        <taxon>Aquificaceae</taxon>
        <taxon>Aquifex</taxon>
    </lineage>
</organism>
<dbReference type="NCBIfam" id="TIGR00409">
    <property type="entry name" value="proS_fam_II"/>
    <property type="match status" value="1"/>
</dbReference>
<dbReference type="Gene3D" id="3.30.930.10">
    <property type="entry name" value="Bira Bifunctional Protein, Domain 2"/>
    <property type="match status" value="2"/>
</dbReference>
<comment type="catalytic activity">
    <reaction evidence="9 12">
        <text>tRNA(Pro) + L-proline + ATP = L-prolyl-tRNA(Pro) + AMP + diphosphate</text>
        <dbReference type="Rhea" id="RHEA:14305"/>
        <dbReference type="Rhea" id="RHEA-COMP:9700"/>
        <dbReference type="Rhea" id="RHEA-COMP:9702"/>
        <dbReference type="ChEBI" id="CHEBI:30616"/>
        <dbReference type="ChEBI" id="CHEBI:33019"/>
        <dbReference type="ChEBI" id="CHEBI:60039"/>
        <dbReference type="ChEBI" id="CHEBI:78442"/>
        <dbReference type="ChEBI" id="CHEBI:78532"/>
        <dbReference type="ChEBI" id="CHEBI:456215"/>
        <dbReference type="EC" id="6.1.1.15"/>
    </reaction>
</comment>
<feature type="domain" description="Aminoacyl-transfer RNA synthetases class-II family profile" evidence="13">
    <location>
        <begin position="33"/>
        <end position="467"/>
    </location>
</feature>
<evidence type="ECO:0000313" key="14">
    <source>
        <dbReference type="EMBL" id="HIP97908.1"/>
    </source>
</evidence>
<dbReference type="GO" id="GO:0002161">
    <property type="term" value="F:aminoacyl-tRNA deacylase activity"/>
    <property type="evidence" value="ECO:0007669"/>
    <property type="project" value="InterPro"/>
</dbReference>
<dbReference type="InterPro" id="IPR036754">
    <property type="entry name" value="YbaK/aa-tRNA-synt-asso_dom_sf"/>
</dbReference>
<dbReference type="EMBL" id="DQVE01000010">
    <property type="protein sequence ID" value="HIP97908.1"/>
    <property type="molecule type" value="Genomic_DNA"/>
</dbReference>
<dbReference type="Gene3D" id="3.40.50.800">
    <property type="entry name" value="Anticodon-binding domain"/>
    <property type="match status" value="1"/>
</dbReference>
<protein>
    <recommendedName>
        <fullName evidence="12">Proline--tRNA ligase</fullName>
        <ecNumber evidence="12">6.1.1.15</ecNumber>
    </recommendedName>
    <alternativeName>
        <fullName evidence="12">Prolyl-tRNA synthetase</fullName>
        <shortName evidence="12">ProRS</shortName>
    </alternativeName>
</protein>
<comment type="subunit">
    <text evidence="2 12">Homodimer.</text>
</comment>
<dbReference type="GO" id="GO:0006433">
    <property type="term" value="P:prolyl-tRNA aminoacylation"/>
    <property type="evidence" value="ECO:0007669"/>
    <property type="project" value="UniProtKB-UniRule"/>
</dbReference>
<name>A0A9D0YND1_AQUAO</name>
<dbReference type="InterPro" id="IPR007214">
    <property type="entry name" value="YbaK/aa-tRNA-synth-assoc-dom"/>
</dbReference>
<dbReference type="FunFam" id="3.30.930.10:FF:000066">
    <property type="entry name" value="Proline--tRNA ligase"/>
    <property type="match status" value="1"/>
</dbReference>
<keyword evidence="8 12" id="KW-0030">Aminoacyl-tRNA synthetase</keyword>
<keyword evidence="7 12" id="KW-0648">Protein biosynthesis</keyword>
<dbReference type="SUPFAM" id="SSF52954">
    <property type="entry name" value="Class II aaRS ABD-related"/>
    <property type="match status" value="1"/>
</dbReference>
<dbReference type="InterPro" id="IPR006195">
    <property type="entry name" value="aa-tRNA-synth_II"/>
</dbReference>
<accession>A0A9D0YND1</accession>
<dbReference type="EC" id="6.1.1.15" evidence="12"/>
<dbReference type="InterPro" id="IPR033730">
    <property type="entry name" value="ProRS_core_prok"/>
</dbReference>
<sequence>MRWSRAFIPTLKEAPADAVSPSHKLLVRGGFIRQVAAGIYEFLPLGLKVLKKIENIVREEMNKAGAQEVLLTVLNPRELWEETGRWALYGEELFKLKDRHGRDFCLGPTHEEEITDLVRKEVKSYKDLPLILYQIQTKFRDEKRPRFGLIRAREFLMKDAYSFDTNYEDAKKSYELMGQSYERIFRRIGLKFLRVLADTGQIGGKKSEEFVALTLYGEAKVAYCESCGYSANAEIVPLSKPPVEEEEEKSLQKVETPNTRTIEELAKFLKTRPEKILKSLLYLVEGKPVLVLIRGDREVDENKLERLLGTDNFRLATDEEIKAILGTERGFVGILNLPPNRVERLIWDNSLYGVKNLVVASNEAHYHYINANPERDFEYGEFYDLAEVKNGDPCPKCGKPLKLSRGLEIGHIFLLGTRYSEPMNAYFVDKNGKEKPIVMGCYGIGVSRLMAAIVEQSYDENGIIWYPNVAPFELEILPLNMSDETQKQVAEKLYNQALERGIDVIIDDRDERAGFKFKDADLIGIPIRIVVGRKAKDGLVEIQIRKTGEKIDVPVDSALDKFEEIKEKLLKET</sequence>
<dbReference type="Proteomes" id="UP000606463">
    <property type="component" value="Unassembled WGS sequence"/>
</dbReference>
<dbReference type="InterPro" id="IPR045864">
    <property type="entry name" value="aa-tRNA-synth_II/BPL/LPL"/>
</dbReference>
<dbReference type="NCBIfam" id="NF006625">
    <property type="entry name" value="PRK09194.1"/>
    <property type="match status" value="1"/>
</dbReference>
<dbReference type="InterPro" id="IPR002314">
    <property type="entry name" value="aa-tRNA-synt_IIb"/>
</dbReference>
<dbReference type="Pfam" id="PF04073">
    <property type="entry name" value="tRNA_edit"/>
    <property type="match status" value="1"/>
</dbReference>
<evidence type="ECO:0000256" key="6">
    <source>
        <dbReference type="ARBA" id="ARBA00022840"/>
    </source>
</evidence>
<evidence type="ECO:0000256" key="11">
    <source>
        <dbReference type="ARBA" id="ARBA00060755"/>
    </source>
</evidence>
<evidence type="ECO:0000256" key="8">
    <source>
        <dbReference type="ARBA" id="ARBA00023146"/>
    </source>
</evidence>
<evidence type="ECO:0000259" key="13">
    <source>
        <dbReference type="PROSITE" id="PS50862"/>
    </source>
</evidence>
<keyword evidence="5 12" id="KW-0547">Nucleotide-binding</keyword>
<evidence type="ECO:0000256" key="2">
    <source>
        <dbReference type="ARBA" id="ARBA00011738"/>
    </source>
</evidence>
<comment type="function">
    <text evidence="10 12">Catalyzes the attachment of proline to tRNA(Pro) in a two-step reaction: proline is first activated by ATP to form Pro-AMP and then transferred to the acceptor end of tRNA(Pro). As ProRS can inadvertently accommodate and process non-cognate amino acids such as alanine and cysteine, to avoid such errors it has two additional distinct editing activities against alanine. One activity is designated as 'pretransfer' editing and involves the tRNA(Pro)-independent hydrolysis of activated Ala-AMP. The other activity is designated 'posttransfer' editing and involves deacylation of mischarged Ala-tRNA(Pro). The misacylated Cys-tRNA(Pro) is not edited by ProRS.</text>
</comment>
<evidence type="ECO:0000256" key="3">
    <source>
        <dbReference type="ARBA" id="ARBA00022490"/>
    </source>
</evidence>
<dbReference type="InterPro" id="IPR004500">
    <property type="entry name" value="Pro-tRNA-synth_IIa_bac-type"/>
</dbReference>
<dbReference type="InterPro" id="IPR002316">
    <property type="entry name" value="Pro-tRNA-ligase_IIa"/>
</dbReference>
<evidence type="ECO:0000256" key="9">
    <source>
        <dbReference type="ARBA" id="ARBA00047671"/>
    </source>
</evidence>
<evidence type="ECO:0000256" key="7">
    <source>
        <dbReference type="ARBA" id="ARBA00022917"/>
    </source>
</evidence>
<evidence type="ECO:0000256" key="5">
    <source>
        <dbReference type="ARBA" id="ARBA00022741"/>
    </source>
</evidence>